<keyword evidence="1" id="KW-0472">Membrane</keyword>
<accession>A0A329MFH1</accession>
<organism evidence="2 3">
    <name type="scientific">Paenibacillus contaminans</name>
    <dbReference type="NCBI Taxonomy" id="450362"/>
    <lineage>
        <taxon>Bacteria</taxon>
        <taxon>Bacillati</taxon>
        <taxon>Bacillota</taxon>
        <taxon>Bacilli</taxon>
        <taxon>Bacillales</taxon>
        <taxon>Paenibacillaceae</taxon>
        <taxon>Paenibacillus</taxon>
    </lineage>
</organism>
<reference evidence="2 3" key="1">
    <citation type="journal article" date="2009" name="Int. J. Syst. Evol. Microbiol.">
        <title>Paenibacillus contaminans sp. nov., isolated from a contaminated laboratory plate.</title>
        <authorList>
            <person name="Chou J.H."/>
            <person name="Lee J.H."/>
            <person name="Lin M.C."/>
            <person name="Chang P.S."/>
            <person name="Arun A.B."/>
            <person name="Young C.C."/>
            <person name="Chen W.M."/>
        </authorList>
    </citation>
    <scope>NUCLEOTIDE SEQUENCE [LARGE SCALE GENOMIC DNA]</scope>
    <source>
        <strain evidence="2 3">CKOBP-6</strain>
    </source>
</reference>
<dbReference type="PIRSF" id="PIRSF038973">
    <property type="entry name" value="SpoIIM"/>
    <property type="match status" value="1"/>
</dbReference>
<dbReference type="AlphaFoldDB" id="A0A329MFH1"/>
<gene>
    <name evidence="2" type="primary">spoIIM</name>
    <name evidence="2" type="ORF">DQG23_25275</name>
</gene>
<evidence type="ECO:0000313" key="3">
    <source>
        <dbReference type="Proteomes" id="UP000250369"/>
    </source>
</evidence>
<dbReference type="Proteomes" id="UP000250369">
    <property type="component" value="Unassembled WGS sequence"/>
</dbReference>
<dbReference type="EMBL" id="QMFB01000016">
    <property type="protein sequence ID" value="RAV18679.1"/>
    <property type="molecule type" value="Genomic_DNA"/>
</dbReference>
<keyword evidence="1" id="KW-0812">Transmembrane</keyword>
<name>A0A329MFH1_9BACL</name>
<feature type="transmembrane region" description="Helical" evidence="1">
    <location>
        <begin position="101"/>
        <end position="125"/>
    </location>
</feature>
<feature type="transmembrane region" description="Helical" evidence="1">
    <location>
        <begin position="131"/>
        <end position="148"/>
    </location>
</feature>
<protein>
    <submittedName>
        <fullName evidence="2">Stage II sporulation protein M</fullName>
    </submittedName>
</protein>
<comment type="caution">
    <text evidence="2">The sequence shown here is derived from an EMBL/GenBank/DDBJ whole genome shotgun (WGS) entry which is preliminary data.</text>
</comment>
<dbReference type="OrthoDB" id="2065033at2"/>
<evidence type="ECO:0000313" key="2">
    <source>
        <dbReference type="EMBL" id="RAV18679.1"/>
    </source>
</evidence>
<sequence length="208" mass="23042">MQNYTKEHLSLYVFIAVILITGVVFGAVMVNALTLEQKQEIGRHLGSFLQSVDQGLSEGNRDTFFAGLLMHWKWVLLIWIFGLSVIGLPLILVLDFLKGVLIGFTVGYMIGQYSWKGMLFALAGVVPQNMIVLPVIVVCSVTAMSFSLDMIKQRFWQRSGTVVPPFMRYSLTTAVMAMLLIAASIYEAFLSPAVLKWVSPMLTVAQAG</sequence>
<dbReference type="Pfam" id="PF01944">
    <property type="entry name" value="SpoIIM"/>
    <property type="match status" value="1"/>
</dbReference>
<feature type="transmembrane region" description="Helical" evidence="1">
    <location>
        <begin position="74"/>
        <end position="94"/>
    </location>
</feature>
<proteinExistence type="predicted"/>
<feature type="transmembrane region" description="Helical" evidence="1">
    <location>
        <begin position="169"/>
        <end position="189"/>
    </location>
</feature>
<evidence type="ECO:0000256" key="1">
    <source>
        <dbReference type="SAM" id="Phobius"/>
    </source>
</evidence>
<keyword evidence="3" id="KW-1185">Reference proteome</keyword>
<dbReference type="NCBIfam" id="TIGR02831">
    <property type="entry name" value="spo_II_M"/>
    <property type="match status" value="1"/>
</dbReference>
<dbReference type="InterPro" id="IPR002798">
    <property type="entry name" value="SpoIIM-like"/>
</dbReference>
<feature type="transmembrane region" description="Helical" evidence="1">
    <location>
        <begin position="12"/>
        <end position="33"/>
    </location>
</feature>
<keyword evidence="1" id="KW-1133">Transmembrane helix</keyword>
<dbReference type="InterPro" id="IPR014196">
    <property type="entry name" value="SpoIIM"/>
</dbReference>